<protein>
    <submittedName>
        <fullName evidence="1">Uncharacterized protein</fullName>
    </submittedName>
</protein>
<gene>
    <name evidence="1" type="ORF">K7432_005740</name>
</gene>
<keyword evidence="2" id="KW-1185">Reference proteome</keyword>
<name>A0ABR2W3K0_9FUNG</name>
<organism evidence="1 2">
    <name type="scientific">Basidiobolus ranarum</name>
    <dbReference type="NCBI Taxonomy" id="34480"/>
    <lineage>
        <taxon>Eukaryota</taxon>
        <taxon>Fungi</taxon>
        <taxon>Fungi incertae sedis</taxon>
        <taxon>Zoopagomycota</taxon>
        <taxon>Entomophthoromycotina</taxon>
        <taxon>Basidiobolomycetes</taxon>
        <taxon>Basidiobolales</taxon>
        <taxon>Basidiobolaceae</taxon>
        <taxon>Basidiobolus</taxon>
    </lineage>
</organism>
<evidence type="ECO:0000313" key="1">
    <source>
        <dbReference type="EMBL" id="KAK9718100.1"/>
    </source>
</evidence>
<reference evidence="1 2" key="1">
    <citation type="submission" date="2023-04" db="EMBL/GenBank/DDBJ databases">
        <title>Genome of Basidiobolus ranarum AG-B5.</title>
        <authorList>
            <person name="Stajich J.E."/>
            <person name="Carter-House D."/>
            <person name="Gryganskyi A."/>
        </authorList>
    </citation>
    <scope>NUCLEOTIDE SEQUENCE [LARGE SCALE GENOMIC DNA]</scope>
    <source>
        <strain evidence="1 2">AG-B5</strain>
    </source>
</reference>
<evidence type="ECO:0000313" key="2">
    <source>
        <dbReference type="Proteomes" id="UP001479436"/>
    </source>
</evidence>
<comment type="caution">
    <text evidence="1">The sequence shown here is derived from an EMBL/GenBank/DDBJ whole genome shotgun (WGS) entry which is preliminary data.</text>
</comment>
<dbReference type="EMBL" id="JASJQH010007110">
    <property type="protein sequence ID" value="KAK9718100.1"/>
    <property type="molecule type" value="Genomic_DNA"/>
</dbReference>
<accession>A0ABR2W3K0</accession>
<sequence>MFSTNQVEAALLFVLCIALLRIVKKTITIPWVKRPRGIFDVPSMVETGGGGGEEFLELDRSLVSASNFAADLLIQSSSSLPNISAVLGLSSGKLADRSVCQWVGFILTGSMFLKPPVYEYWGGK</sequence>
<dbReference type="Proteomes" id="UP001479436">
    <property type="component" value="Unassembled WGS sequence"/>
</dbReference>
<proteinExistence type="predicted"/>